<evidence type="ECO:0000313" key="4">
    <source>
        <dbReference type="EMBL" id="PWN25553.1"/>
    </source>
</evidence>
<accession>A0A316UNR5</accession>
<dbReference type="EMBL" id="KZ819675">
    <property type="protein sequence ID" value="PWN25553.1"/>
    <property type="molecule type" value="Genomic_DNA"/>
</dbReference>
<dbReference type="Pfam" id="PF01593">
    <property type="entry name" value="Amino_oxidase"/>
    <property type="match status" value="1"/>
</dbReference>
<protein>
    <submittedName>
        <fullName evidence="4">FAD/NAD(P)-binding domain-containing protein</fullName>
    </submittedName>
</protein>
<evidence type="ECO:0000256" key="2">
    <source>
        <dbReference type="SAM" id="Phobius"/>
    </source>
</evidence>
<dbReference type="GO" id="GO:0016491">
    <property type="term" value="F:oxidoreductase activity"/>
    <property type="evidence" value="ECO:0007669"/>
    <property type="project" value="InterPro"/>
</dbReference>
<dbReference type="Gene3D" id="3.50.50.60">
    <property type="entry name" value="FAD/NAD(P)-binding domain"/>
    <property type="match status" value="1"/>
</dbReference>
<sequence length="655" mass="72949">MKVAIIGGGVSGLSSLWALENFSSHEVHLYESGPYIGGHTNTVNYQPPPAAHSAAGKELAPTPVDTGFIVFNTVTYPNFLRFVKYVGAEILESDMSFSVSRWGIPRLPERLTFFACLFPTIIYSDGNDTSKKQSGSAASAYGRRSSAPPSPSRQTLSRPGERGNKPVRGWFEWAGGSPAALFCQSTNLLNPSHWRMVWDIIRFNNQSLETLRHFEETSRRGGSGEGDEGTIGEWLDEKGYGAAFRRNYLIPMTASIWSTPPSLAFSSFPAITLLRFMHNHHLLQILDRPQWLTLKSGSRTYVEKVLANVPTNRIHHSAQGGGKVTRVSREGKEGQWRIKSADGAEETFDHVIFACHADTTLSLLDPVLPAEDARRFALSQFEFSKNEAVLHADERLMPVRRSAWSAWNFIAEQQAHPANKSLPNGALPSTIRQGPTQDADRVALTYWMNLLQSLPESRHGPVLVTLNPPTSLEARPRQELVAARYSYEHPVYTARSVKAQRSLVPLQGQDGLHFAGAWLNYGFHEDGFSSGLKVAEKLGAKLPFDIKSAERPLPKRDWALLLVSLLEFGRRHLLAPLVSTFLYPIVVWGTILLEMAANVAFFLVMRAKGERVSGQRCAIRNEFRRVRADWEESRWEDESGKRVGGGGMWAREGAK</sequence>
<dbReference type="OrthoDB" id="5977668at2759"/>
<reference evidence="4 5" key="1">
    <citation type="journal article" date="2018" name="Mol. Biol. Evol.">
        <title>Broad Genomic Sampling Reveals a Smut Pathogenic Ancestry of the Fungal Clade Ustilaginomycotina.</title>
        <authorList>
            <person name="Kijpornyongpan T."/>
            <person name="Mondo S.J."/>
            <person name="Barry K."/>
            <person name="Sandor L."/>
            <person name="Lee J."/>
            <person name="Lipzen A."/>
            <person name="Pangilinan J."/>
            <person name="LaButti K."/>
            <person name="Hainaut M."/>
            <person name="Henrissat B."/>
            <person name="Grigoriev I.V."/>
            <person name="Spatafora J.W."/>
            <person name="Aime M.C."/>
        </authorList>
    </citation>
    <scope>NUCLEOTIDE SEQUENCE [LARGE SCALE GENOMIC DNA]</scope>
    <source>
        <strain evidence="4 5">MCA 5214</strain>
    </source>
</reference>
<dbReference type="STRING" id="1569628.A0A316UNR5"/>
<evidence type="ECO:0000256" key="1">
    <source>
        <dbReference type="SAM" id="MobiDB-lite"/>
    </source>
</evidence>
<keyword evidence="2" id="KW-0472">Membrane</keyword>
<feature type="compositionally biased region" description="Basic and acidic residues" evidence="1">
    <location>
        <begin position="327"/>
        <end position="336"/>
    </location>
</feature>
<dbReference type="RefSeq" id="XP_025360165.1">
    <property type="nucleotide sequence ID" value="XM_025508901.1"/>
</dbReference>
<dbReference type="GeneID" id="37030724"/>
<dbReference type="SUPFAM" id="SSF51905">
    <property type="entry name" value="FAD/NAD(P)-binding domain"/>
    <property type="match status" value="1"/>
</dbReference>
<keyword evidence="5" id="KW-1185">Reference proteome</keyword>
<feature type="compositionally biased region" description="Low complexity" evidence="1">
    <location>
        <begin position="134"/>
        <end position="147"/>
    </location>
</feature>
<keyword evidence="2" id="KW-0812">Transmembrane</keyword>
<evidence type="ECO:0000259" key="3">
    <source>
        <dbReference type="Pfam" id="PF01593"/>
    </source>
</evidence>
<feature type="region of interest" description="Disordered" evidence="1">
    <location>
        <begin position="316"/>
        <end position="336"/>
    </location>
</feature>
<organism evidence="4 5">
    <name type="scientific">Jaminaea rosea</name>
    <dbReference type="NCBI Taxonomy" id="1569628"/>
    <lineage>
        <taxon>Eukaryota</taxon>
        <taxon>Fungi</taxon>
        <taxon>Dikarya</taxon>
        <taxon>Basidiomycota</taxon>
        <taxon>Ustilaginomycotina</taxon>
        <taxon>Exobasidiomycetes</taxon>
        <taxon>Microstromatales</taxon>
        <taxon>Microstromatales incertae sedis</taxon>
        <taxon>Jaminaea</taxon>
    </lineage>
</organism>
<dbReference type="InterPro" id="IPR002937">
    <property type="entry name" value="Amino_oxidase"/>
</dbReference>
<dbReference type="Pfam" id="PF13450">
    <property type="entry name" value="NAD_binding_8"/>
    <property type="match status" value="1"/>
</dbReference>
<dbReference type="AlphaFoldDB" id="A0A316UNR5"/>
<feature type="transmembrane region" description="Helical" evidence="2">
    <location>
        <begin position="581"/>
        <end position="604"/>
    </location>
</feature>
<dbReference type="Proteomes" id="UP000245884">
    <property type="component" value="Unassembled WGS sequence"/>
</dbReference>
<feature type="region of interest" description="Disordered" evidence="1">
    <location>
        <begin position="128"/>
        <end position="164"/>
    </location>
</feature>
<feature type="domain" description="Amine oxidase" evidence="3">
    <location>
        <begin position="286"/>
        <end position="537"/>
    </location>
</feature>
<evidence type="ECO:0000313" key="5">
    <source>
        <dbReference type="Proteomes" id="UP000245884"/>
    </source>
</evidence>
<gene>
    <name evidence="4" type="ORF">BDZ90DRAFT_275799</name>
</gene>
<dbReference type="PANTHER" id="PTHR42923:SF17">
    <property type="entry name" value="AMINE OXIDASE DOMAIN-CONTAINING PROTEIN"/>
    <property type="match status" value="1"/>
</dbReference>
<proteinExistence type="predicted"/>
<dbReference type="InterPro" id="IPR050464">
    <property type="entry name" value="Zeta_carotene_desat/Oxidored"/>
</dbReference>
<dbReference type="PANTHER" id="PTHR42923">
    <property type="entry name" value="PROTOPORPHYRINOGEN OXIDASE"/>
    <property type="match status" value="1"/>
</dbReference>
<dbReference type="InterPro" id="IPR036188">
    <property type="entry name" value="FAD/NAD-bd_sf"/>
</dbReference>
<keyword evidence="2" id="KW-1133">Transmembrane helix</keyword>
<name>A0A316UNR5_9BASI</name>